<sequence>MKHRIKRTYRIARYVIYRETLVDQRDMAWSFTGAFLGVGLIGLLNHFYLPAKDNLFVLGSFGASAVLIYGHTQSPLAQPRNVIGGHVLSAAVGVTICTLIPWADWEWLAGALAVASSIVVMQLTKTIHPPGGATALLAVAGSAKIRALGFWYVLSPVATGVFLLLLVAFIVNNIPGNRSYPARGKWW</sequence>
<gene>
    <name evidence="3" type="ORF">EGT74_04600</name>
</gene>
<feature type="transmembrane region" description="Helical" evidence="1">
    <location>
        <begin position="82"/>
        <end position="102"/>
    </location>
</feature>
<dbReference type="Proteomes" id="UP000278351">
    <property type="component" value="Unassembled WGS sequence"/>
</dbReference>
<reference evidence="3 4" key="1">
    <citation type="submission" date="2018-11" db="EMBL/GenBank/DDBJ databases">
        <title>Chitinophaga lutea sp.nov., isolate from arsenic contaminated soil.</title>
        <authorList>
            <person name="Zong Y."/>
        </authorList>
    </citation>
    <scope>NUCLEOTIDE SEQUENCE [LARGE SCALE GENOMIC DNA]</scope>
    <source>
        <strain evidence="3 4">ZY74</strain>
    </source>
</reference>
<proteinExistence type="predicted"/>
<evidence type="ECO:0000313" key="3">
    <source>
        <dbReference type="EMBL" id="RPE12829.1"/>
    </source>
</evidence>
<keyword evidence="4" id="KW-1185">Reference proteome</keyword>
<name>A0A3N4Q0W4_9BACT</name>
<dbReference type="RefSeq" id="WP_123845344.1">
    <property type="nucleotide sequence ID" value="NZ_RPDH01000001.1"/>
</dbReference>
<keyword evidence="1" id="KW-1133">Transmembrane helix</keyword>
<dbReference type="AlphaFoldDB" id="A0A3N4Q0W4"/>
<feature type="transmembrane region" description="Helical" evidence="1">
    <location>
        <begin position="54"/>
        <end position="70"/>
    </location>
</feature>
<organism evidence="3 4">
    <name type="scientific">Chitinophaga lutea</name>
    <dbReference type="NCBI Taxonomy" id="2488634"/>
    <lineage>
        <taxon>Bacteria</taxon>
        <taxon>Pseudomonadati</taxon>
        <taxon>Bacteroidota</taxon>
        <taxon>Chitinophagia</taxon>
        <taxon>Chitinophagales</taxon>
        <taxon>Chitinophagaceae</taxon>
        <taxon>Chitinophaga</taxon>
    </lineage>
</organism>
<dbReference type="InterPro" id="IPR058581">
    <property type="entry name" value="TM_HPP"/>
</dbReference>
<evidence type="ECO:0000259" key="2">
    <source>
        <dbReference type="Pfam" id="PF04982"/>
    </source>
</evidence>
<feature type="transmembrane region" description="Helical" evidence="1">
    <location>
        <begin position="148"/>
        <end position="171"/>
    </location>
</feature>
<dbReference type="InterPro" id="IPR007065">
    <property type="entry name" value="HPP"/>
</dbReference>
<feature type="domain" description="HPP transmembrane region" evidence="2">
    <location>
        <begin position="23"/>
        <end position="181"/>
    </location>
</feature>
<dbReference type="PANTHER" id="PTHR33741">
    <property type="entry name" value="TRANSMEMBRANE PROTEIN DDB_G0269096-RELATED"/>
    <property type="match status" value="1"/>
</dbReference>
<dbReference type="OrthoDB" id="9811720at2"/>
<evidence type="ECO:0000313" key="4">
    <source>
        <dbReference type="Proteomes" id="UP000278351"/>
    </source>
</evidence>
<dbReference type="PANTHER" id="PTHR33741:SF5">
    <property type="entry name" value="TRANSMEMBRANE PROTEIN DDB_G0269096-RELATED"/>
    <property type="match status" value="1"/>
</dbReference>
<keyword evidence="1" id="KW-0472">Membrane</keyword>
<dbReference type="Pfam" id="PF04982">
    <property type="entry name" value="TM_HPP"/>
    <property type="match status" value="1"/>
</dbReference>
<evidence type="ECO:0000256" key="1">
    <source>
        <dbReference type="SAM" id="Phobius"/>
    </source>
</evidence>
<accession>A0A3N4Q0W4</accession>
<dbReference type="EMBL" id="RPDH01000001">
    <property type="protein sequence ID" value="RPE12829.1"/>
    <property type="molecule type" value="Genomic_DNA"/>
</dbReference>
<comment type="caution">
    <text evidence="3">The sequence shown here is derived from an EMBL/GenBank/DDBJ whole genome shotgun (WGS) entry which is preliminary data.</text>
</comment>
<protein>
    <submittedName>
        <fullName evidence="3">HPP family protein</fullName>
    </submittedName>
</protein>
<feature type="transmembrane region" description="Helical" evidence="1">
    <location>
        <begin position="28"/>
        <end position="48"/>
    </location>
</feature>
<keyword evidence="1" id="KW-0812">Transmembrane</keyword>